<sequence length="178" mass="20863">MTINLQPLLFKHAKPLFVFEKENREFFEQLVPSRGESYYHYDFFLTCLRDLLKEQKLGEGQYYLITNEKGAIVGRINLFNIERVPFFKAELGYRIGKDYVRKGFATAGVRLLMEKVQREHGKFVIIAKTTNQNVGSQRILEKGGFVPRSKKVNELETLESKHDFLEYYWSNIAANEIL</sequence>
<evidence type="ECO:0000256" key="1">
    <source>
        <dbReference type="ARBA" id="ARBA00022679"/>
    </source>
</evidence>
<protein>
    <recommendedName>
        <fullName evidence="4">N-acetyltransferase domain-containing protein</fullName>
    </recommendedName>
</protein>
<name>W4QZZ2_HALA3</name>
<reference evidence="5 6" key="1">
    <citation type="journal article" date="2014" name="Genome Announc.">
        <title>Draft Genome Sequences of Three Alkaliphilic Bacillus Strains, Bacillus wakoensis JCM 9140T, Bacillus akibai JCM 9157T, and Bacillus hemicellulosilyticus JCM 9152T.</title>
        <authorList>
            <person name="Yuki M."/>
            <person name="Oshima K."/>
            <person name="Suda W."/>
            <person name="Oshida Y."/>
            <person name="Kitamura K."/>
            <person name="Iida T."/>
            <person name="Hattori M."/>
            <person name="Ohkuma M."/>
        </authorList>
    </citation>
    <scope>NUCLEOTIDE SEQUENCE [LARGE SCALE GENOMIC DNA]</scope>
    <source>
        <strain evidence="5 6">JCM 9157</strain>
    </source>
</reference>
<gene>
    <name evidence="5" type="ORF">JCM9157_4107</name>
</gene>
<evidence type="ECO:0000256" key="2">
    <source>
        <dbReference type="ARBA" id="ARBA00023315"/>
    </source>
</evidence>
<dbReference type="OrthoDB" id="9801656at2"/>
<dbReference type="STRING" id="1236973.JCM9157_4107"/>
<accession>W4QZZ2</accession>
<dbReference type="Gene3D" id="3.40.630.30">
    <property type="match status" value="1"/>
</dbReference>
<comment type="similarity">
    <text evidence="3">Belongs to the acetyltransferase family. RimJ subfamily.</text>
</comment>
<evidence type="ECO:0000259" key="4">
    <source>
        <dbReference type="PROSITE" id="PS51186"/>
    </source>
</evidence>
<dbReference type="SUPFAM" id="SSF55729">
    <property type="entry name" value="Acyl-CoA N-acyltransferases (Nat)"/>
    <property type="match status" value="1"/>
</dbReference>
<dbReference type="InterPro" id="IPR051531">
    <property type="entry name" value="N-acetyltransferase"/>
</dbReference>
<dbReference type="AlphaFoldDB" id="W4QZZ2"/>
<evidence type="ECO:0000313" key="6">
    <source>
        <dbReference type="Proteomes" id="UP000018896"/>
    </source>
</evidence>
<keyword evidence="1" id="KW-0808">Transferase</keyword>
<comment type="caution">
    <text evidence="5">The sequence shown here is derived from an EMBL/GenBank/DDBJ whole genome shotgun (WGS) entry which is preliminary data.</text>
</comment>
<evidence type="ECO:0000313" key="5">
    <source>
        <dbReference type="EMBL" id="GAE36884.1"/>
    </source>
</evidence>
<feature type="domain" description="N-acetyltransferase" evidence="4">
    <location>
        <begin position="17"/>
        <end position="170"/>
    </location>
</feature>
<evidence type="ECO:0000256" key="3">
    <source>
        <dbReference type="ARBA" id="ARBA00038502"/>
    </source>
</evidence>
<keyword evidence="6" id="KW-1185">Reference proteome</keyword>
<dbReference type="RefSeq" id="WP_035667119.1">
    <property type="nucleotide sequence ID" value="NZ_BAUV01000046.1"/>
</dbReference>
<dbReference type="InterPro" id="IPR000182">
    <property type="entry name" value="GNAT_dom"/>
</dbReference>
<dbReference type="PANTHER" id="PTHR43792">
    <property type="entry name" value="GNAT FAMILY, PUTATIVE (AFU_ORTHOLOGUE AFUA_3G00765)-RELATED-RELATED"/>
    <property type="match status" value="1"/>
</dbReference>
<dbReference type="Pfam" id="PF13302">
    <property type="entry name" value="Acetyltransf_3"/>
    <property type="match status" value="1"/>
</dbReference>
<dbReference type="EMBL" id="BAUV01000046">
    <property type="protein sequence ID" value="GAE36884.1"/>
    <property type="molecule type" value="Genomic_DNA"/>
</dbReference>
<organism evidence="5 6">
    <name type="scientific">Halalkalibacter akibai (strain ATCC 43226 / DSM 21942 / CIP 109018 / JCM 9157 / 1139)</name>
    <name type="common">Bacillus akibai</name>
    <dbReference type="NCBI Taxonomy" id="1236973"/>
    <lineage>
        <taxon>Bacteria</taxon>
        <taxon>Bacillati</taxon>
        <taxon>Bacillota</taxon>
        <taxon>Bacilli</taxon>
        <taxon>Bacillales</taxon>
        <taxon>Bacillaceae</taxon>
        <taxon>Halalkalibacter</taxon>
    </lineage>
</organism>
<dbReference type="InterPro" id="IPR016181">
    <property type="entry name" value="Acyl_CoA_acyltransferase"/>
</dbReference>
<dbReference type="PROSITE" id="PS51186">
    <property type="entry name" value="GNAT"/>
    <property type="match status" value="1"/>
</dbReference>
<dbReference type="GO" id="GO:0008999">
    <property type="term" value="F:protein-N-terminal-alanine acetyltransferase activity"/>
    <property type="evidence" value="ECO:0007669"/>
    <property type="project" value="TreeGrafter"/>
</dbReference>
<dbReference type="Proteomes" id="UP000018896">
    <property type="component" value="Unassembled WGS sequence"/>
</dbReference>
<proteinExistence type="inferred from homology"/>
<dbReference type="PANTHER" id="PTHR43792:SF8">
    <property type="entry name" value="[RIBOSOMAL PROTEIN US5]-ALANINE N-ACETYLTRANSFERASE"/>
    <property type="match status" value="1"/>
</dbReference>
<keyword evidence="2" id="KW-0012">Acyltransferase</keyword>
<dbReference type="GO" id="GO:0005737">
    <property type="term" value="C:cytoplasm"/>
    <property type="evidence" value="ECO:0007669"/>
    <property type="project" value="TreeGrafter"/>
</dbReference>
<dbReference type="eggNOG" id="COG1670">
    <property type="taxonomic scope" value="Bacteria"/>
</dbReference>